<keyword evidence="3 9" id="KW-0347">Helicase</keyword>
<dbReference type="PROSITE" id="PS51198">
    <property type="entry name" value="UVRD_HELICASE_ATP_BIND"/>
    <property type="match status" value="1"/>
</dbReference>
<name>A0A949TZ05_9CLOT</name>
<feature type="domain" description="UvrD-like helicase C-terminal" evidence="11">
    <location>
        <begin position="272"/>
        <end position="537"/>
    </location>
</feature>
<dbReference type="PANTHER" id="PTHR11070">
    <property type="entry name" value="UVRD / RECB / PCRA DNA HELICASE FAMILY MEMBER"/>
    <property type="match status" value="1"/>
</dbReference>
<dbReference type="InterPro" id="IPR000212">
    <property type="entry name" value="DNA_helicase_UvrD/REP"/>
</dbReference>
<evidence type="ECO:0000259" key="11">
    <source>
        <dbReference type="PROSITE" id="PS51217"/>
    </source>
</evidence>
<evidence type="ECO:0000256" key="9">
    <source>
        <dbReference type="PROSITE-ProRule" id="PRU00560"/>
    </source>
</evidence>
<dbReference type="GO" id="GO:0016787">
    <property type="term" value="F:hydrolase activity"/>
    <property type="evidence" value="ECO:0007669"/>
    <property type="project" value="UniProtKB-UniRule"/>
</dbReference>
<dbReference type="PANTHER" id="PTHR11070:SF2">
    <property type="entry name" value="ATP-DEPENDENT DNA HELICASE SRS2"/>
    <property type="match status" value="1"/>
</dbReference>
<keyword evidence="13" id="KW-1185">Reference proteome</keyword>
<evidence type="ECO:0000256" key="6">
    <source>
        <dbReference type="ARBA" id="ARBA00034617"/>
    </source>
</evidence>
<dbReference type="GO" id="GO:0005829">
    <property type="term" value="C:cytosol"/>
    <property type="evidence" value="ECO:0007669"/>
    <property type="project" value="TreeGrafter"/>
</dbReference>
<dbReference type="Pfam" id="PF00580">
    <property type="entry name" value="UvrD-helicase"/>
    <property type="match status" value="1"/>
</dbReference>
<dbReference type="GO" id="GO:0003677">
    <property type="term" value="F:DNA binding"/>
    <property type="evidence" value="ECO:0007669"/>
    <property type="project" value="InterPro"/>
</dbReference>
<keyword evidence="2 9" id="KW-0378">Hydrolase</keyword>
<protein>
    <recommendedName>
        <fullName evidence="7">DNA 3'-5' helicase</fullName>
        <ecNumber evidence="7">5.6.2.4</ecNumber>
    </recommendedName>
</protein>
<dbReference type="EMBL" id="JAEEGC010000038">
    <property type="protein sequence ID" value="MBV7273149.1"/>
    <property type="molecule type" value="Genomic_DNA"/>
</dbReference>
<gene>
    <name evidence="12" type="ORF">I6U48_09530</name>
</gene>
<accession>A0A949TZ05</accession>
<evidence type="ECO:0000256" key="8">
    <source>
        <dbReference type="ARBA" id="ARBA00048988"/>
    </source>
</evidence>
<evidence type="ECO:0000313" key="12">
    <source>
        <dbReference type="EMBL" id="MBV7273149.1"/>
    </source>
</evidence>
<keyword evidence="1 9" id="KW-0547">Nucleotide-binding</keyword>
<evidence type="ECO:0000256" key="4">
    <source>
        <dbReference type="ARBA" id="ARBA00022840"/>
    </source>
</evidence>
<dbReference type="CDD" id="cd17932">
    <property type="entry name" value="DEXQc_UvrD"/>
    <property type="match status" value="1"/>
</dbReference>
<dbReference type="EC" id="5.6.2.4" evidence="7"/>
<dbReference type="Proteomes" id="UP000694308">
    <property type="component" value="Unassembled WGS sequence"/>
</dbReference>
<evidence type="ECO:0000256" key="2">
    <source>
        <dbReference type="ARBA" id="ARBA00022801"/>
    </source>
</evidence>
<sequence>MFRDLDIYQQRAVYTENKNVLIVAPPGSGKTTVIINRAIYLIEEKKVNPDNMIIITFTRAAALNMKSRYLKLTNNRKTPFFGTFHALFYKILSRHLGKINIIKSSDGFRLVNGILVSYLDSVGEEKVKEVLNDISLFKNSGEFIEYYKPKIDKSIFIECLKAYENFKSENNLMDFDDLQINAKKLFLNRPELLNSYKRLFKYILIDEFQDCDKLQIELLQDLGDNNSIFAVGDEDQCIYGFRGSRPDCMVDFDKYFNNGKKVFLRMNYRSSEDIVQLSKKLIKNNKTRNFKEIEANKKEKGKINFFNLENEKNQSTRIAELIQELVRENKQKYNNSAVLFRTNLESRSIVDAFLKKDIPFKLVDKEYNFFEHFICKDMIAYLKLSIDTSNKESFIRIINKPFRYISKVNIEKVRRNIVKENCFEVLKNLEDMPIFQMKNIDKLEKDVVRLNKMFLKDAINFIITDLGYYNYIYEYSQKIKIDISELMDVVEEFKDAAEDFNSITSFFVHIDETKEVMSKRAPDENSVILSTIHGVKGMEFDNVFIVNCDEGVVPHINSIPQNIEEERRLFYVAVTRAIKNLNMFSTRVLKGKGKELSRFIGECGLGIKEEVDNRDYVNPYKIGDEVVHKAFGKGKVTAVDRNYIDINFANGTERKFDACILERSCLIINEDKVS</sequence>
<dbReference type="InterPro" id="IPR014017">
    <property type="entry name" value="DNA_helicase_UvrD-like_C"/>
</dbReference>
<comment type="caution">
    <text evidence="12">The sequence shown here is derived from an EMBL/GenBank/DDBJ whole genome shotgun (WGS) entry which is preliminary data.</text>
</comment>
<feature type="domain" description="UvrD-like helicase ATP-binding" evidence="10">
    <location>
        <begin position="3"/>
        <end position="271"/>
    </location>
</feature>
<dbReference type="Pfam" id="PF13361">
    <property type="entry name" value="UvrD_C"/>
    <property type="match status" value="1"/>
</dbReference>
<dbReference type="GO" id="GO:0005524">
    <property type="term" value="F:ATP binding"/>
    <property type="evidence" value="ECO:0007669"/>
    <property type="project" value="UniProtKB-UniRule"/>
</dbReference>
<evidence type="ECO:0000259" key="10">
    <source>
        <dbReference type="PROSITE" id="PS51198"/>
    </source>
</evidence>
<proteinExistence type="predicted"/>
<dbReference type="RefSeq" id="WP_218320180.1">
    <property type="nucleotide sequence ID" value="NZ_JAEEGC010000038.1"/>
</dbReference>
<reference evidence="12" key="1">
    <citation type="submission" date="2020-12" db="EMBL/GenBank/DDBJ databases">
        <title>Clostridium thailandense sp. nov., a novel acetogenic bacterium isolated from peat land soil in Thailand.</title>
        <authorList>
            <person name="Chaikitkaew S."/>
            <person name="Birkeland N.K."/>
        </authorList>
    </citation>
    <scope>NUCLEOTIDE SEQUENCE</scope>
    <source>
        <strain evidence="12">PL3</strain>
    </source>
</reference>
<dbReference type="GO" id="GO:0043138">
    <property type="term" value="F:3'-5' DNA helicase activity"/>
    <property type="evidence" value="ECO:0007669"/>
    <property type="project" value="UniProtKB-EC"/>
</dbReference>
<evidence type="ECO:0000256" key="3">
    <source>
        <dbReference type="ARBA" id="ARBA00022806"/>
    </source>
</evidence>
<dbReference type="PROSITE" id="PS51217">
    <property type="entry name" value="UVRD_HELICASE_CTER"/>
    <property type="match status" value="1"/>
</dbReference>
<keyword evidence="4 9" id="KW-0067">ATP-binding</keyword>
<keyword evidence="5" id="KW-0413">Isomerase</keyword>
<comment type="catalytic activity">
    <reaction evidence="6">
        <text>Couples ATP hydrolysis with the unwinding of duplex DNA by translocating in the 3'-5' direction.</text>
        <dbReference type="EC" id="5.6.2.4"/>
    </reaction>
</comment>
<dbReference type="InterPro" id="IPR014016">
    <property type="entry name" value="UvrD-like_ATP-bd"/>
</dbReference>
<dbReference type="GO" id="GO:0033202">
    <property type="term" value="C:DNA helicase complex"/>
    <property type="evidence" value="ECO:0007669"/>
    <property type="project" value="TreeGrafter"/>
</dbReference>
<evidence type="ECO:0000256" key="5">
    <source>
        <dbReference type="ARBA" id="ARBA00023235"/>
    </source>
</evidence>
<organism evidence="12 13">
    <name type="scientific">Clostridium thailandense</name>
    <dbReference type="NCBI Taxonomy" id="2794346"/>
    <lineage>
        <taxon>Bacteria</taxon>
        <taxon>Bacillati</taxon>
        <taxon>Bacillota</taxon>
        <taxon>Clostridia</taxon>
        <taxon>Eubacteriales</taxon>
        <taxon>Clostridiaceae</taxon>
        <taxon>Clostridium</taxon>
    </lineage>
</organism>
<feature type="binding site" evidence="9">
    <location>
        <begin position="24"/>
        <end position="31"/>
    </location>
    <ligand>
        <name>ATP</name>
        <dbReference type="ChEBI" id="CHEBI:30616"/>
    </ligand>
</feature>
<evidence type="ECO:0000256" key="7">
    <source>
        <dbReference type="ARBA" id="ARBA00034808"/>
    </source>
</evidence>
<dbReference type="GO" id="GO:0000725">
    <property type="term" value="P:recombinational repair"/>
    <property type="evidence" value="ECO:0007669"/>
    <property type="project" value="TreeGrafter"/>
</dbReference>
<dbReference type="AlphaFoldDB" id="A0A949TZ05"/>
<evidence type="ECO:0000313" key="13">
    <source>
        <dbReference type="Proteomes" id="UP000694308"/>
    </source>
</evidence>
<comment type="catalytic activity">
    <reaction evidence="8">
        <text>ATP + H2O = ADP + phosphate + H(+)</text>
        <dbReference type="Rhea" id="RHEA:13065"/>
        <dbReference type="ChEBI" id="CHEBI:15377"/>
        <dbReference type="ChEBI" id="CHEBI:15378"/>
        <dbReference type="ChEBI" id="CHEBI:30616"/>
        <dbReference type="ChEBI" id="CHEBI:43474"/>
        <dbReference type="ChEBI" id="CHEBI:456216"/>
        <dbReference type="EC" id="5.6.2.4"/>
    </reaction>
</comment>
<evidence type="ECO:0000256" key="1">
    <source>
        <dbReference type="ARBA" id="ARBA00022741"/>
    </source>
</evidence>